<dbReference type="OrthoDB" id="5121593at2"/>
<evidence type="ECO:0000313" key="3">
    <source>
        <dbReference type="Proteomes" id="UP000275456"/>
    </source>
</evidence>
<dbReference type="EMBL" id="RKHJ01000001">
    <property type="protein sequence ID" value="ROR65501.1"/>
    <property type="molecule type" value="Genomic_DNA"/>
</dbReference>
<dbReference type="AlphaFoldDB" id="A0A3N2AR34"/>
<sequence>MTEQREIDQREIDRKREELRQHLNEIEDRVNPRKVADRVVGKAQDSYNEDPTPWIAGAAGVAVLVLGGIALAIFGRR</sequence>
<proteinExistence type="predicted"/>
<dbReference type="Pfam" id="PF12277">
    <property type="entry name" value="DUF3618"/>
    <property type="match status" value="1"/>
</dbReference>
<dbReference type="RefSeq" id="WP_123696584.1">
    <property type="nucleotide sequence ID" value="NZ_RKHJ01000001.1"/>
</dbReference>
<comment type="caution">
    <text evidence="2">The sequence shown here is derived from an EMBL/GenBank/DDBJ whole genome shotgun (WGS) entry which is preliminary data.</text>
</comment>
<gene>
    <name evidence="2" type="ORF">EDD26_0867</name>
</gene>
<keyword evidence="1" id="KW-1133">Transmembrane helix</keyword>
<feature type="transmembrane region" description="Helical" evidence="1">
    <location>
        <begin position="54"/>
        <end position="74"/>
    </location>
</feature>
<organism evidence="2 3">
    <name type="scientific">Agrococcus jenensis</name>
    <dbReference type="NCBI Taxonomy" id="46353"/>
    <lineage>
        <taxon>Bacteria</taxon>
        <taxon>Bacillati</taxon>
        <taxon>Actinomycetota</taxon>
        <taxon>Actinomycetes</taxon>
        <taxon>Micrococcales</taxon>
        <taxon>Microbacteriaceae</taxon>
        <taxon>Agrococcus</taxon>
    </lineage>
</organism>
<keyword evidence="3" id="KW-1185">Reference proteome</keyword>
<name>A0A3N2AR34_9MICO</name>
<reference evidence="2 3" key="1">
    <citation type="submission" date="2018-11" db="EMBL/GenBank/DDBJ databases">
        <title>Sequencing the genomes of 1000 actinobacteria strains.</title>
        <authorList>
            <person name="Klenk H.-P."/>
        </authorList>
    </citation>
    <scope>NUCLEOTIDE SEQUENCE [LARGE SCALE GENOMIC DNA]</scope>
    <source>
        <strain evidence="2 3">DSM 9580</strain>
    </source>
</reference>
<keyword evidence="1" id="KW-0472">Membrane</keyword>
<dbReference type="InterPro" id="IPR022062">
    <property type="entry name" value="DUF3618"/>
</dbReference>
<evidence type="ECO:0000256" key="1">
    <source>
        <dbReference type="SAM" id="Phobius"/>
    </source>
</evidence>
<keyword evidence="1" id="KW-0812">Transmembrane</keyword>
<evidence type="ECO:0000313" key="2">
    <source>
        <dbReference type="EMBL" id="ROR65501.1"/>
    </source>
</evidence>
<protein>
    <submittedName>
        <fullName evidence="2">Uncharacterized protein DUF3618</fullName>
    </submittedName>
</protein>
<dbReference type="Proteomes" id="UP000275456">
    <property type="component" value="Unassembled WGS sequence"/>
</dbReference>
<accession>A0A3N2AR34</accession>